<sequence length="84" mass="9490">SSEAGCEKQKGVIERLTGRSDHPTSRLHSWQSRHSTLPTAGPVKRSELSFPGRPAARLRMRGRNGRWEPGSETPHLHEQRQVLK</sequence>
<reference evidence="2" key="1">
    <citation type="submission" date="2021-04" db="EMBL/GenBank/DDBJ databases">
        <authorList>
            <consortium name="Wellcome Sanger Institute Data Sharing"/>
        </authorList>
    </citation>
    <scope>NUCLEOTIDE SEQUENCE [LARGE SCALE GENOMIC DNA]</scope>
</reference>
<proteinExistence type="predicted"/>
<dbReference type="InParanoid" id="A0A7N6B4M6"/>
<feature type="compositionally biased region" description="Polar residues" evidence="1">
    <location>
        <begin position="26"/>
        <end position="38"/>
    </location>
</feature>
<evidence type="ECO:0000313" key="3">
    <source>
        <dbReference type="Proteomes" id="UP000265040"/>
    </source>
</evidence>
<name>A0A7N6B4M6_ANATE</name>
<evidence type="ECO:0000313" key="2">
    <source>
        <dbReference type="Ensembl" id="ENSATEP00000056304.1"/>
    </source>
</evidence>
<protein>
    <submittedName>
        <fullName evidence="2">Uncharacterized protein</fullName>
    </submittedName>
</protein>
<feature type="region of interest" description="Disordered" evidence="1">
    <location>
        <begin position="1"/>
        <end position="84"/>
    </location>
</feature>
<feature type="compositionally biased region" description="Basic and acidic residues" evidence="1">
    <location>
        <begin position="1"/>
        <end position="24"/>
    </location>
</feature>
<reference evidence="2" key="2">
    <citation type="submission" date="2025-08" db="UniProtKB">
        <authorList>
            <consortium name="Ensembl"/>
        </authorList>
    </citation>
    <scope>IDENTIFICATION</scope>
</reference>
<evidence type="ECO:0000256" key="1">
    <source>
        <dbReference type="SAM" id="MobiDB-lite"/>
    </source>
</evidence>
<accession>A0A7N6B4M6</accession>
<dbReference type="Ensembl" id="ENSATET00000067783.1">
    <property type="protein sequence ID" value="ENSATEP00000056304.1"/>
    <property type="gene ID" value="ENSATEG00000027036.1"/>
</dbReference>
<feature type="compositionally biased region" description="Basic and acidic residues" evidence="1">
    <location>
        <begin position="74"/>
        <end position="84"/>
    </location>
</feature>
<organism evidence="2 3">
    <name type="scientific">Anabas testudineus</name>
    <name type="common">Climbing perch</name>
    <name type="synonym">Anthias testudineus</name>
    <dbReference type="NCBI Taxonomy" id="64144"/>
    <lineage>
        <taxon>Eukaryota</taxon>
        <taxon>Metazoa</taxon>
        <taxon>Chordata</taxon>
        <taxon>Craniata</taxon>
        <taxon>Vertebrata</taxon>
        <taxon>Euteleostomi</taxon>
        <taxon>Actinopterygii</taxon>
        <taxon>Neopterygii</taxon>
        <taxon>Teleostei</taxon>
        <taxon>Neoteleostei</taxon>
        <taxon>Acanthomorphata</taxon>
        <taxon>Anabantaria</taxon>
        <taxon>Anabantiformes</taxon>
        <taxon>Anabantoidei</taxon>
        <taxon>Anabantidae</taxon>
        <taxon>Anabas</taxon>
    </lineage>
</organism>
<reference evidence="2" key="3">
    <citation type="submission" date="2025-09" db="UniProtKB">
        <authorList>
            <consortium name="Ensembl"/>
        </authorList>
    </citation>
    <scope>IDENTIFICATION</scope>
</reference>
<dbReference type="Proteomes" id="UP000265040">
    <property type="component" value="Chromosome 17"/>
</dbReference>
<dbReference type="AlphaFoldDB" id="A0A7N6B4M6"/>
<keyword evidence="3" id="KW-1185">Reference proteome</keyword>